<feature type="active site" description="Amidino-cysteine intermediate" evidence="3 4">
    <location>
        <position position="406"/>
    </location>
</feature>
<evidence type="ECO:0000256" key="2">
    <source>
        <dbReference type="ARBA" id="ARBA00022801"/>
    </source>
</evidence>
<organism evidence="5 6">
    <name type="scientific">Thermophilibacter immobilis</name>
    <dbReference type="NCBI Taxonomy" id="2779519"/>
    <lineage>
        <taxon>Bacteria</taxon>
        <taxon>Bacillati</taxon>
        <taxon>Actinomycetota</taxon>
        <taxon>Coriobacteriia</taxon>
        <taxon>Coriobacteriales</taxon>
        <taxon>Atopobiaceae</taxon>
        <taxon>Thermophilibacter</taxon>
    </lineage>
</organism>
<dbReference type="UniPathway" id="UPA00254">
    <property type="reaction ID" value="UER00364"/>
</dbReference>
<dbReference type="GO" id="GO:0016990">
    <property type="term" value="F:arginine deiminase activity"/>
    <property type="evidence" value="ECO:0007669"/>
    <property type="project" value="UniProtKB-UniRule"/>
</dbReference>
<dbReference type="Proteomes" id="UP000593735">
    <property type="component" value="Chromosome"/>
</dbReference>
<dbReference type="Gene3D" id="1.10.3930.10">
    <property type="entry name" value="Arginine deiminase"/>
    <property type="match status" value="1"/>
</dbReference>
<keyword evidence="3" id="KW-0056">Arginine metabolism</keyword>
<dbReference type="EMBL" id="CP063767">
    <property type="protein sequence ID" value="QOY59911.1"/>
    <property type="molecule type" value="Genomic_DNA"/>
</dbReference>
<keyword evidence="3" id="KW-0963">Cytoplasm</keyword>
<dbReference type="EC" id="3.5.3.6" evidence="3"/>
<dbReference type="PANTHER" id="PTHR47271:SF2">
    <property type="entry name" value="ARGININE DEIMINASE"/>
    <property type="match status" value="1"/>
</dbReference>
<evidence type="ECO:0000256" key="3">
    <source>
        <dbReference type="HAMAP-Rule" id="MF_00242"/>
    </source>
</evidence>
<dbReference type="HAMAP" id="MF_00242">
    <property type="entry name" value="Arg_deiminase"/>
    <property type="match status" value="1"/>
</dbReference>
<reference evidence="5 6" key="1">
    <citation type="submission" date="2020-10" db="EMBL/GenBank/DDBJ databases">
        <title>Olsenella immobilis sp.nov., isolated from the mud in a fermentation cellar used for the production of Chinese strong-flavoured liquor.</title>
        <authorList>
            <person name="Lu L."/>
        </authorList>
    </citation>
    <scope>NUCLEOTIDE SEQUENCE [LARGE SCALE GENOMIC DNA]</scope>
    <source>
        <strain evidence="5 6">LZLJ-2</strain>
    </source>
</reference>
<keyword evidence="2 3" id="KW-0378">Hydrolase</keyword>
<dbReference type="PIRSF" id="PIRSF006356">
    <property type="entry name" value="Arg_deiminase"/>
    <property type="match status" value="1"/>
</dbReference>
<evidence type="ECO:0000313" key="5">
    <source>
        <dbReference type="EMBL" id="QOY59911.1"/>
    </source>
</evidence>
<comment type="subcellular location">
    <subcellularLocation>
        <location evidence="3">Cytoplasm</location>
    </subcellularLocation>
</comment>
<dbReference type="GO" id="GO:0019546">
    <property type="term" value="P:L-arginine deiminase pathway"/>
    <property type="evidence" value="ECO:0007669"/>
    <property type="project" value="TreeGrafter"/>
</dbReference>
<proteinExistence type="inferred from homology"/>
<dbReference type="KEGG" id="tio:INP52_05555"/>
<dbReference type="InterPro" id="IPR003876">
    <property type="entry name" value="Arg_deiminase"/>
</dbReference>
<dbReference type="PANTHER" id="PTHR47271">
    <property type="entry name" value="ARGININE DEIMINASE"/>
    <property type="match status" value="1"/>
</dbReference>
<evidence type="ECO:0000256" key="1">
    <source>
        <dbReference type="ARBA" id="ARBA00010206"/>
    </source>
</evidence>
<gene>
    <name evidence="3" type="primary">arcA</name>
    <name evidence="5" type="ORF">INP52_05555</name>
</gene>
<dbReference type="NCBIfam" id="NF002381">
    <property type="entry name" value="PRK01388.1"/>
    <property type="match status" value="1"/>
</dbReference>
<dbReference type="Gene3D" id="3.75.10.10">
    <property type="entry name" value="L-arginine/glycine Amidinotransferase, Chain A"/>
    <property type="match status" value="1"/>
</dbReference>
<dbReference type="GO" id="GO:0005737">
    <property type="term" value="C:cytoplasm"/>
    <property type="evidence" value="ECO:0007669"/>
    <property type="project" value="UniProtKB-SubCell"/>
</dbReference>
<comment type="pathway">
    <text evidence="3">Amino-acid degradation; L-arginine degradation via ADI pathway; carbamoyl phosphate from L-arginine: step 1/2.</text>
</comment>
<name>A0A7S7RT78_9ACTN</name>
<sequence length="416" mass="45777">MQRGLNVHSEIGRLRTVMLHRPGGELLNLSPDTLAPLLFDDIPFLQEAQREHDRFAWMLADEGVEVLYLDRLVAEALDAHEGARAEFCERWLSESGVDGRCARAAVREKLDSIADTTALVDKCIEGVRADELDLAPSSLLSLADLMLTHGNAVSPLVVDPIPNAYFTRDTFSVIGRGVSMNRMLCATRRRESIFGDFVFRYHPAYAGVPRWHESGSAYHIEGGDILVLGPRVLGVGISERTQPAAIDSLSHRLLWGEPPSGVERVFAFSIPHKRSFMHLDTVFTQVDVDTFTVHPAILGTLRVFELARGACAGEVRIRQLDGTLDAILAQALGVGGVRLIKCGGGDEIASAREQWNDGSNTLCVRPGRIFVYQRNSVTNDILSRAGLELLEVPSAELSRGRGGPHCMSMAFWRDEL</sequence>
<dbReference type="AlphaFoldDB" id="A0A7S7RT78"/>
<dbReference type="Pfam" id="PF02274">
    <property type="entry name" value="ADI"/>
    <property type="match status" value="1"/>
</dbReference>
<comment type="catalytic activity">
    <reaction evidence="3">
        <text>L-arginine + H2O = L-citrulline + NH4(+)</text>
        <dbReference type="Rhea" id="RHEA:19597"/>
        <dbReference type="ChEBI" id="CHEBI:15377"/>
        <dbReference type="ChEBI" id="CHEBI:28938"/>
        <dbReference type="ChEBI" id="CHEBI:32682"/>
        <dbReference type="ChEBI" id="CHEBI:57743"/>
        <dbReference type="EC" id="3.5.3.6"/>
    </reaction>
</comment>
<keyword evidence="6" id="KW-1185">Reference proteome</keyword>
<comment type="similarity">
    <text evidence="1 3">Belongs to the arginine deiminase family.</text>
</comment>
<evidence type="ECO:0000256" key="4">
    <source>
        <dbReference type="PIRSR" id="PIRSR006356-1"/>
    </source>
</evidence>
<protein>
    <recommendedName>
        <fullName evidence="3">Arginine deiminase</fullName>
        <shortName evidence="3">ADI</shortName>
        <ecNumber evidence="3">3.5.3.6</ecNumber>
    </recommendedName>
    <alternativeName>
        <fullName evidence="3">Arginine dihydrolase</fullName>
        <shortName evidence="3">AD</shortName>
    </alternativeName>
</protein>
<dbReference type="PRINTS" id="PR01466">
    <property type="entry name" value="ARGDEIMINASE"/>
</dbReference>
<evidence type="ECO:0000313" key="6">
    <source>
        <dbReference type="Proteomes" id="UP000593735"/>
    </source>
</evidence>
<dbReference type="SUPFAM" id="SSF55909">
    <property type="entry name" value="Pentein"/>
    <property type="match status" value="1"/>
</dbReference>
<accession>A0A7S7RT78</accession>
<dbReference type="RefSeq" id="WP_194369794.1">
    <property type="nucleotide sequence ID" value="NZ_CP063767.1"/>
</dbReference>